<dbReference type="Proteomes" id="UP000246410">
    <property type="component" value="Unassembled WGS sequence"/>
</dbReference>
<reference evidence="1 2" key="1">
    <citation type="submission" date="2018-05" db="EMBL/GenBank/DDBJ databases">
        <title>Genomic Encyclopedia of Type Strains, Phase IV (KMG-IV): sequencing the most valuable type-strain genomes for metagenomic binning, comparative biology and taxonomic classification.</title>
        <authorList>
            <person name="Goeker M."/>
        </authorList>
    </citation>
    <scope>NUCLEOTIDE SEQUENCE [LARGE SCALE GENOMIC DNA]</scope>
    <source>
        <strain evidence="1 2">DSM 44717</strain>
    </source>
</reference>
<proteinExistence type="predicted"/>
<protein>
    <submittedName>
        <fullName evidence="1">Uncharacterized protein</fullName>
    </submittedName>
</protein>
<comment type="caution">
    <text evidence="1">The sequence shown here is derived from an EMBL/GenBank/DDBJ whole genome shotgun (WGS) entry which is preliminary data.</text>
</comment>
<dbReference type="RefSeq" id="WP_110039446.1">
    <property type="nucleotide sequence ID" value="NZ_QGTL01000008.1"/>
</dbReference>
<dbReference type="EMBL" id="QGTL01000008">
    <property type="protein sequence ID" value="PWV72793.1"/>
    <property type="molecule type" value="Genomic_DNA"/>
</dbReference>
<gene>
    <name evidence="1" type="ORF">DFR69_108105</name>
</gene>
<dbReference type="AlphaFoldDB" id="A0A317ND01"/>
<sequence length="253" mass="26495">MYTRPVDVADAVASWTSLGVELPKDLTKAINTYESLKWIETGHNPIFDLSKVTDKNAEDMVRAYAAELALTRTTTNSVGATSSAMSDAKAVAVDQAARAVIRAGSDAVDEIRAQFEPEFVKATGAYADAVAKLPENVTSEMLVAAGGDVVDAYQTAREAAARIEAATVWLNSTKNLPGHAAARMDPALSVFNPVTRAELSALDAAEGKNADPAEQAIGPVLLAGVREGIAWKLNTPAEAASLRANIEATPISG</sequence>
<keyword evidence="2" id="KW-1185">Reference proteome</keyword>
<organism evidence="1 2">
    <name type="scientific">Nocardia neocaledoniensis</name>
    <dbReference type="NCBI Taxonomy" id="236511"/>
    <lineage>
        <taxon>Bacteria</taxon>
        <taxon>Bacillati</taxon>
        <taxon>Actinomycetota</taxon>
        <taxon>Actinomycetes</taxon>
        <taxon>Mycobacteriales</taxon>
        <taxon>Nocardiaceae</taxon>
        <taxon>Nocardia</taxon>
    </lineage>
</organism>
<accession>A0A317ND01</accession>
<evidence type="ECO:0000313" key="2">
    <source>
        <dbReference type="Proteomes" id="UP000246410"/>
    </source>
</evidence>
<name>A0A317ND01_9NOCA</name>
<evidence type="ECO:0000313" key="1">
    <source>
        <dbReference type="EMBL" id="PWV72793.1"/>
    </source>
</evidence>